<protein>
    <recommendedName>
        <fullName evidence="2">DUF7729 domain-containing protein</fullName>
    </recommendedName>
</protein>
<name>A0A8H3EDI5_9LECA</name>
<accession>A0A8H3EDI5</accession>
<sequence length="521" mass="55766">MSAHDHLPSAILPSPRPAKLHPALDPPAAAKEPRPQTTVLSTQRALARFLSTLTETDREAGLNAAVFVWNRLPILAGHARAQIIISAKMTGQIGDLYRGARRTSYSLSTHTPNPCCQLRREQDLGTPRQNQRPRPGRRRQDAWTTTWTQCWIAALLTLLTLSSQADASSRAFGRRSRYGKFVEAGEIHFDRSPPPRVDLLRREGGGDLFQTKSDGAATATTTAIVAMSTSMTLPDFSSPATAVASTATGLRSIVAPAGDATSSASPSQTSIVSEGGGETSLPKAFDGGLGNNYTVASCPLFLNSFLNNDTFTNCMPFSLLLQTSMSFFAASKSPSSISHTLDSTCHVVFPTCSAIMSNLAQQLKLDSNCGADYKLQNPMVRQAYAGLVAYSPLYQASCLKDSANKYCFANAITNDTSPADSYVYYLPLGMPLPGGSQLTCSECLKTTMGYFDEVAWNKSQPISTDYTQAAQMINMGCGPGFVNQTVSQSQSEGAATGRSRPFMGGFSTLLVMVAVTLAQVV</sequence>
<feature type="compositionally biased region" description="Polar residues" evidence="1">
    <location>
        <begin position="105"/>
        <end position="114"/>
    </location>
</feature>
<evidence type="ECO:0000313" key="3">
    <source>
        <dbReference type="EMBL" id="CAF9903138.1"/>
    </source>
</evidence>
<reference evidence="3" key="1">
    <citation type="submission" date="2021-03" db="EMBL/GenBank/DDBJ databases">
        <authorList>
            <person name="Tagirdzhanova G."/>
        </authorList>
    </citation>
    <scope>NUCLEOTIDE SEQUENCE</scope>
</reference>
<keyword evidence="4" id="KW-1185">Reference proteome</keyword>
<feature type="domain" description="DUF7729" evidence="2">
    <location>
        <begin position="280"/>
        <end position="486"/>
    </location>
</feature>
<dbReference type="OrthoDB" id="2564812at2759"/>
<dbReference type="Proteomes" id="UP000664521">
    <property type="component" value="Unassembled WGS sequence"/>
</dbReference>
<gene>
    <name evidence="3" type="ORF">HETSPECPRED_000129</name>
</gene>
<evidence type="ECO:0000313" key="4">
    <source>
        <dbReference type="Proteomes" id="UP000664521"/>
    </source>
</evidence>
<feature type="region of interest" description="Disordered" evidence="1">
    <location>
        <begin position="1"/>
        <end position="39"/>
    </location>
</feature>
<dbReference type="AlphaFoldDB" id="A0A8H3EDI5"/>
<dbReference type="PANTHER" id="PTHR39460:SF1">
    <property type="entry name" value="C6 TRANSCRIPTION FACTOR"/>
    <property type="match status" value="1"/>
</dbReference>
<dbReference type="Pfam" id="PF24855">
    <property type="entry name" value="DUF7729"/>
    <property type="match status" value="1"/>
</dbReference>
<feature type="compositionally biased region" description="Polar residues" evidence="1">
    <location>
        <begin position="260"/>
        <end position="272"/>
    </location>
</feature>
<feature type="region of interest" description="Disordered" evidence="1">
    <location>
        <begin position="257"/>
        <end position="277"/>
    </location>
</feature>
<evidence type="ECO:0000259" key="2">
    <source>
        <dbReference type="Pfam" id="PF24855"/>
    </source>
</evidence>
<dbReference type="PANTHER" id="PTHR39460">
    <property type="entry name" value="EXPRESSED PROTEIN"/>
    <property type="match status" value="1"/>
</dbReference>
<dbReference type="EMBL" id="CAJPDS010000001">
    <property type="protein sequence ID" value="CAF9903138.1"/>
    <property type="molecule type" value="Genomic_DNA"/>
</dbReference>
<dbReference type="InterPro" id="IPR056146">
    <property type="entry name" value="DUF7729"/>
</dbReference>
<evidence type="ECO:0000256" key="1">
    <source>
        <dbReference type="SAM" id="MobiDB-lite"/>
    </source>
</evidence>
<comment type="caution">
    <text evidence="3">The sequence shown here is derived from an EMBL/GenBank/DDBJ whole genome shotgun (WGS) entry which is preliminary data.</text>
</comment>
<organism evidence="3 4">
    <name type="scientific">Heterodermia speciosa</name>
    <dbReference type="NCBI Taxonomy" id="116794"/>
    <lineage>
        <taxon>Eukaryota</taxon>
        <taxon>Fungi</taxon>
        <taxon>Dikarya</taxon>
        <taxon>Ascomycota</taxon>
        <taxon>Pezizomycotina</taxon>
        <taxon>Lecanoromycetes</taxon>
        <taxon>OSLEUM clade</taxon>
        <taxon>Lecanoromycetidae</taxon>
        <taxon>Caliciales</taxon>
        <taxon>Physciaceae</taxon>
        <taxon>Heterodermia</taxon>
    </lineage>
</organism>
<proteinExistence type="predicted"/>
<feature type="region of interest" description="Disordered" evidence="1">
    <location>
        <begin position="105"/>
        <end position="141"/>
    </location>
</feature>